<accession>A0AAW0ASW2</accession>
<comment type="caution">
    <text evidence="1">The sequence shown here is derived from an EMBL/GenBank/DDBJ whole genome shotgun (WGS) entry which is preliminary data.</text>
</comment>
<dbReference type="Proteomes" id="UP001362999">
    <property type="component" value="Unassembled WGS sequence"/>
</dbReference>
<organism evidence="1 2">
    <name type="scientific">Favolaschia claudopus</name>
    <dbReference type="NCBI Taxonomy" id="2862362"/>
    <lineage>
        <taxon>Eukaryota</taxon>
        <taxon>Fungi</taxon>
        <taxon>Dikarya</taxon>
        <taxon>Basidiomycota</taxon>
        <taxon>Agaricomycotina</taxon>
        <taxon>Agaricomycetes</taxon>
        <taxon>Agaricomycetidae</taxon>
        <taxon>Agaricales</taxon>
        <taxon>Marasmiineae</taxon>
        <taxon>Mycenaceae</taxon>
        <taxon>Favolaschia</taxon>
    </lineage>
</organism>
<name>A0AAW0ASW2_9AGAR</name>
<sequence length="52" mass="5747">PDLMEALQMLKFSVKKGRPLNFTAGTSREEEIALMEMETNDSGLVPEDATGF</sequence>
<protein>
    <submittedName>
        <fullName evidence="1">Uncharacterized protein</fullName>
    </submittedName>
</protein>
<evidence type="ECO:0000313" key="2">
    <source>
        <dbReference type="Proteomes" id="UP001362999"/>
    </source>
</evidence>
<proteinExistence type="predicted"/>
<evidence type="ECO:0000313" key="1">
    <source>
        <dbReference type="EMBL" id="KAK7015696.1"/>
    </source>
</evidence>
<feature type="non-terminal residue" evidence="1">
    <location>
        <position position="1"/>
    </location>
</feature>
<feature type="non-terminal residue" evidence="1">
    <location>
        <position position="52"/>
    </location>
</feature>
<keyword evidence="2" id="KW-1185">Reference proteome</keyword>
<dbReference type="AlphaFoldDB" id="A0AAW0ASW2"/>
<gene>
    <name evidence="1" type="ORF">R3P38DRAFT_2389417</name>
</gene>
<dbReference type="EMBL" id="JAWWNJ010000053">
    <property type="protein sequence ID" value="KAK7015696.1"/>
    <property type="molecule type" value="Genomic_DNA"/>
</dbReference>
<reference evidence="1 2" key="1">
    <citation type="journal article" date="2024" name="J Genomics">
        <title>Draft genome sequencing and assembly of Favolaschia claudopus CIRM-BRFM 2984 isolated from oak limbs.</title>
        <authorList>
            <person name="Navarro D."/>
            <person name="Drula E."/>
            <person name="Chaduli D."/>
            <person name="Cazenave R."/>
            <person name="Ahrendt S."/>
            <person name="Wang J."/>
            <person name="Lipzen A."/>
            <person name="Daum C."/>
            <person name="Barry K."/>
            <person name="Grigoriev I.V."/>
            <person name="Favel A."/>
            <person name="Rosso M.N."/>
            <person name="Martin F."/>
        </authorList>
    </citation>
    <scope>NUCLEOTIDE SEQUENCE [LARGE SCALE GENOMIC DNA]</scope>
    <source>
        <strain evidence="1 2">CIRM-BRFM 2984</strain>
    </source>
</reference>